<dbReference type="Proteomes" id="UP000321532">
    <property type="component" value="Unassembled WGS sequence"/>
</dbReference>
<keyword evidence="2" id="KW-1185">Reference proteome</keyword>
<sequence length="218" mass="25543">MKQQDYLQYYLTFYNTVEINNSFYRLPSAETFANWRQSVPDNFVFTVKASRFITHMKKLKDPQASLANFLQNVTALEEKLGPILFQLPPRWHCDLERFRQFLQALPTGLLYTFEFRDHTWYNEPVYDLLRQYNAAFCIYDLEQHLSPIIATANFVYIRLHGPIGKYNGSYSDEVLNNWAEAARTWNAEGKAVYIYFDNDIGGHAVTDSRRLIALVNPS</sequence>
<evidence type="ECO:0000313" key="2">
    <source>
        <dbReference type="Proteomes" id="UP000321532"/>
    </source>
</evidence>
<evidence type="ECO:0000313" key="1">
    <source>
        <dbReference type="EMBL" id="GEO05942.1"/>
    </source>
</evidence>
<protein>
    <recommendedName>
        <fullName evidence="3">DUF72 domain-containing protein</fullName>
    </recommendedName>
</protein>
<dbReference type="AlphaFoldDB" id="A0A512B1V6"/>
<dbReference type="EMBL" id="BJYS01000029">
    <property type="protein sequence ID" value="GEO05942.1"/>
    <property type="molecule type" value="Genomic_DNA"/>
</dbReference>
<dbReference type="InterPro" id="IPR002763">
    <property type="entry name" value="DUF72"/>
</dbReference>
<reference evidence="1 2" key="1">
    <citation type="submission" date="2019-07" db="EMBL/GenBank/DDBJ databases">
        <title>Whole genome shotgun sequence of Adhaeribacter aerolatus NBRC 106133.</title>
        <authorList>
            <person name="Hosoyama A."/>
            <person name="Uohara A."/>
            <person name="Ohji S."/>
            <person name="Ichikawa N."/>
        </authorList>
    </citation>
    <scope>NUCLEOTIDE SEQUENCE [LARGE SCALE GENOMIC DNA]</scope>
    <source>
        <strain evidence="1 2">NBRC 106133</strain>
    </source>
</reference>
<dbReference type="Gene3D" id="3.20.20.410">
    <property type="entry name" value="Protein of unknown function UPF0759"/>
    <property type="match status" value="1"/>
</dbReference>
<dbReference type="Pfam" id="PF01904">
    <property type="entry name" value="DUF72"/>
    <property type="match status" value="1"/>
</dbReference>
<evidence type="ECO:0008006" key="3">
    <source>
        <dbReference type="Google" id="ProtNLM"/>
    </source>
</evidence>
<dbReference type="RefSeq" id="WP_146901012.1">
    <property type="nucleotide sequence ID" value="NZ_BJYS01000029.1"/>
</dbReference>
<proteinExistence type="predicted"/>
<dbReference type="PANTHER" id="PTHR30348:SF4">
    <property type="entry name" value="DUF72 DOMAIN-CONTAINING PROTEIN"/>
    <property type="match status" value="1"/>
</dbReference>
<gene>
    <name evidence="1" type="ORF">AAE02nite_36060</name>
</gene>
<dbReference type="OrthoDB" id="9780310at2"/>
<name>A0A512B1V6_9BACT</name>
<comment type="caution">
    <text evidence="1">The sequence shown here is derived from an EMBL/GenBank/DDBJ whole genome shotgun (WGS) entry which is preliminary data.</text>
</comment>
<dbReference type="SUPFAM" id="SSF117396">
    <property type="entry name" value="TM1631-like"/>
    <property type="match status" value="1"/>
</dbReference>
<dbReference type="InterPro" id="IPR036520">
    <property type="entry name" value="UPF0759_sf"/>
</dbReference>
<accession>A0A512B1V6</accession>
<organism evidence="1 2">
    <name type="scientific">Adhaeribacter aerolatus</name>
    <dbReference type="NCBI Taxonomy" id="670289"/>
    <lineage>
        <taxon>Bacteria</taxon>
        <taxon>Pseudomonadati</taxon>
        <taxon>Bacteroidota</taxon>
        <taxon>Cytophagia</taxon>
        <taxon>Cytophagales</taxon>
        <taxon>Hymenobacteraceae</taxon>
        <taxon>Adhaeribacter</taxon>
    </lineage>
</organism>
<dbReference type="PANTHER" id="PTHR30348">
    <property type="entry name" value="UNCHARACTERIZED PROTEIN YECE"/>
    <property type="match status" value="1"/>
</dbReference>